<dbReference type="PANTHER" id="PTHR43132">
    <property type="entry name" value="ARSENICAL RESISTANCE OPERON REPRESSOR ARSR-RELATED"/>
    <property type="match status" value="1"/>
</dbReference>
<dbReference type="EMBL" id="AHFK01000080">
    <property type="protein sequence ID" value="EOQ05314.1"/>
    <property type="molecule type" value="Genomic_DNA"/>
</dbReference>
<sequence length="96" mass="11020">MFQSVNMDLNDYEASADILRALAHPMRLRIVKKLIEMGSRNVSQIQNLLGLPQSTTSIQLMRLRQYKIVGRERKGSEIYYSVDDPIVIRIVETLGL</sequence>
<dbReference type="Proteomes" id="UP000014028">
    <property type="component" value="Unassembled WGS sequence"/>
</dbReference>
<protein>
    <recommendedName>
        <fullName evidence="4">HTH arsR-type domain-containing protein</fullName>
    </recommendedName>
</protein>
<dbReference type="InterPro" id="IPR001845">
    <property type="entry name" value="HTH_ArsR_DNA-bd_dom"/>
</dbReference>
<dbReference type="CDD" id="cd00090">
    <property type="entry name" value="HTH_ARSR"/>
    <property type="match status" value="1"/>
</dbReference>
<dbReference type="Gene3D" id="1.10.10.10">
    <property type="entry name" value="Winged helix-like DNA-binding domain superfamily/Winged helix DNA-binding domain"/>
    <property type="match status" value="1"/>
</dbReference>
<gene>
    <name evidence="5" type="ORF">IKC_06286</name>
</gene>
<organism evidence="5 6">
    <name type="scientific">Bacillus cereus VD184</name>
    <dbReference type="NCBI Taxonomy" id="1053242"/>
    <lineage>
        <taxon>Bacteria</taxon>
        <taxon>Bacillati</taxon>
        <taxon>Bacillota</taxon>
        <taxon>Bacilli</taxon>
        <taxon>Bacillales</taxon>
        <taxon>Bacillaceae</taxon>
        <taxon>Bacillus</taxon>
        <taxon>Bacillus cereus group</taxon>
    </lineage>
</organism>
<dbReference type="SMART" id="SM00418">
    <property type="entry name" value="HTH_ARSR"/>
    <property type="match status" value="1"/>
</dbReference>
<dbReference type="PRINTS" id="PR00778">
    <property type="entry name" value="HTHARSR"/>
</dbReference>
<evidence type="ECO:0000256" key="3">
    <source>
        <dbReference type="ARBA" id="ARBA00023163"/>
    </source>
</evidence>
<keyword evidence="1" id="KW-0805">Transcription regulation</keyword>
<dbReference type="PROSITE" id="PS50987">
    <property type="entry name" value="HTH_ARSR_2"/>
    <property type="match status" value="1"/>
</dbReference>
<reference evidence="5 6" key="1">
    <citation type="submission" date="2012-12" db="EMBL/GenBank/DDBJ databases">
        <title>The Genome Sequence of Bacillus cereus VD184.</title>
        <authorList>
            <consortium name="The Broad Institute Genome Sequencing Platform"/>
            <consortium name="The Broad Institute Genome Sequencing Center for Infectious Disease"/>
            <person name="Feldgarden M."/>
            <person name="Van der Auwera G.A."/>
            <person name="Mahillon J."/>
            <person name="Duprez V."/>
            <person name="Timmery S."/>
            <person name="Mattelet C."/>
            <person name="Dierick K."/>
            <person name="Sun M."/>
            <person name="Yu Z."/>
            <person name="Zhu L."/>
            <person name="Hu X."/>
            <person name="Shank E.B."/>
            <person name="Swiecicka I."/>
            <person name="Hansen B.M."/>
            <person name="Andrup L."/>
            <person name="Walker B."/>
            <person name="Young S.K."/>
            <person name="Zeng Q."/>
            <person name="Gargeya S."/>
            <person name="Fitzgerald M."/>
            <person name="Haas B."/>
            <person name="Abouelleil A."/>
            <person name="Alvarado L."/>
            <person name="Arachchi H.M."/>
            <person name="Berlin A.M."/>
            <person name="Chapman S.B."/>
            <person name="Dewar J."/>
            <person name="Goldberg J."/>
            <person name="Griggs A."/>
            <person name="Gujja S."/>
            <person name="Hansen M."/>
            <person name="Howarth C."/>
            <person name="Imamovic A."/>
            <person name="Larimer J."/>
            <person name="McCowan C."/>
            <person name="Murphy C."/>
            <person name="Neiman D."/>
            <person name="Pearson M."/>
            <person name="Priest M."/>
            <person name="Roberts A."/>
            <person name="Saif S."/>
            <person name="Shea T."/>
            <person name="Sisk P."/>
            <person name="Sykes S."/>
            <person name="Wortman J."/>
            <person name="Nusbaum C."/>
            <person name="Birren B."/>
        </authorList>
    </citation>
    <scope>NUCLEOTIDE SEQUENCE [LARGE SCALE GENOMIC DNA]</scope>
    <source>
        <strain evidence="5 6">VD184</strain>
    </source>
</reference>
<comment type="caution">
    <text evidence="5">The sequence shown here is derived from an EMBL/GenBank/DDBJ whole genome shotgun (WGS) entry which is preliminary data.</text>
</comment>
<dbReference type="PANTHER" id="PTHR43132:SF2">
    <property type="entry name" value="ARSENICAL RESISTANCE OPERON REPRESSOR ARSR-RELATED"/>
    <property type="match status" value="1"/>
</dbReference>
<feature type="domain" description="HTH arsR-type" evidence="4">
    <location>
        <begin position="7"/>
        <end position="96"/>
    </location>
</feature>
<dbReference type="SUPFAM" id="SSF46785">
    <property type="entry name" value="Winged helix' DNA-binding domain"/>
    <property type="match status" value="1"/>
</dbReference>
<evidence type="ECO:0000256" key="2">
    <source>
        <dbReference type="ARBA" id="ARBA00023125"/>
    </source>
</evidence>
<evidence type="ECO:0000313" key="5">
    <source>
        <dbReference type="EMBL" id="EOQ05314.1"/>
    </source>
</evidence>
<dbReference type="Pfam" id="PF01022">
    <property type="entry name" value="HTH_5"/>
    <property type="match status" value="1"/>
</dbReference>
<dbReference type="GO" id="GO:0003677">
    <property type="term" value="F:DNA binding"/>
    <property type="evidence" value="ECO:0007669"/>
    <property type="project" value="UniProtKB-KW"/>
</dbReference>
<dbReference type="InterPro" id="IPR036388">
    <property type="entry name" value="WH-like_DNA-bd_sf"/>
</dbReference>
<evidence type="ECO:0000256" key="1">
    <source>
        <dbReference type="ARBA" id="ARBA00023015"/>
    </source>
</evidence>
<dbReference type="InterPro" id="IPR036390">
    <property type="entry name" value="WH_DNA-bd_sf"/>
</dbReference>
<accession>A0A9W5R285</accession>
<evidence type="ECO:0000313" key="6">
    <source>
        <dbReference type="Proteomes" id="UP000014028"/>
    </source>
</evidence>
<dbReference type="GO" id="GO:0003700">
    <property type="term" value="F:DNA-binding transcription factor activity"/>
    <property type="evidence" value="ECO:0007669"/>
    <property type="project" value="InterPro"/>
</dbReference>
<proteinExistence type="predicted"/>
<dbReference type="RefSeq" id="WP_016123573.1">
    <property type="nucleotide sequence ID" value="NZ_KB976837.1"/>
</dbReference>
<evidence type="ECO:0000259" key="4">
    <source>
        <dbReference type="PROSITE" id="PS50987"/>
    </source>
</evidence>
<dbReference type="InterPro" id="IPR051011">
    <property type="entry name" value="Metal_resp_trans_reg"/>
</dbReference>
<keyword evidence="3" id="KW-0804">Transcription</keyword>
<dbReference type="InterPro" id="IPR011991">
    <property type="entry name" value="ArsR-like_HTH"/>
</dbReference>
<name>A0A9W5R285_BACCE</name>
<dbReference type="NCBIfam" id="NF033788">
    <property type="entry name" value="HTH_metalloreg"/>
    <property type="match status" value="1"/>
</dbReference>
<dbReference type="AlphaFoldDB" id="A0A9W5R285"/>
<keyword evidence="2" id="KW-0238">DNA-binding</keyword>